<dbReference type="AlphaFoldDB" id="A0A089YGC5"/>
<accession>A0A089YGC5</accession>
<dbReference type="OrthoDB" id="6922292at2"/>
<dbReference type="EMBL" id="CP009455">
    <property type="protein sequence ID" value="AIR90763.1"/>
    <property type="molecule type" value="Genomic_DNA"/>
</dbReference>
<organism evidence="1 2">
    <name type="scientific">Pseudomonas cremoricolorata</name>
    <dbReference type="NCBI Taxonomy" id="157783"/>
    <lineage>
        <taxon>Bacteria</taxon>
        <taxon>Pseudomonadati</taxon>
        <taxon>Pseudomonadota</taxon>
        <taxon>Gammaproteobacteria</taxon>
        <taxon>Pseudomonadales</taxon>
        <taxon>Pseudomonadaceae</taxon>
        <taxon>Pseudomonas</taxon>
    </lineage>
</organism>
<name>A0A089YGC5_9PSED</name>
<gene>
    <name evidence="1" type="ORF">LK03_16475</name>
</gene>
<dbReference type="Proteomes" id="UP000029493">
    <property type="component" value="Chromosome"/>
</dbReference>
<dbReference type="STRING" id="157783.LK03_16475"/>
<evidence type="ECO:0000313" key="1">
    <source>
        <dbReference type="EMBL" id="AIR90763.1"/>
    </source>
</evidence>
<dbReference type="KEGG" id="psw:LK03_16475"/>
<proteinExistence type="predicted"/>
<reference evidence="1 2" key="1">
    <citation type="submission" date="2014-09" db="EMBL/GenBank/DDBJ databases">
        <authorList>
            <person name="Chan K.-G."/>
        </authorList>
    </citation>
    <scope>NUCLEOTIDE SEQUENCE [LARGE SCALE GENOMIC DNA]</scope>
    <source>
        <strain evidence="1 2">ND07</strain>
    </source>
</reference>
<sequence>MAGFTIRDAQGRVTFELTDRMVVLMGSVVITADNTSGYLDIPETVRGHPFYYCSFSEDGGEGIGPGRSIELKERRLEWLRMPLGSLLVWGIY</sequence>
<keyword evidence="2" id="KW-1185">Reference proteome</keyword>
<protein>
    <submittedName>
        <fullName evidence="1">Uncharacterized protein</fullName>
    </submittedName>
</protein>
<dbReference type="RefSeq" id="WP_038413395.1">
    <property type="nucleotide sequence ID" value="NZ_CP009455.1"/>
</dbReference>
<evidence type="ECO:0000313" key="2">
    <source>
        <dbReference type="Proteomes" id="UP000029493"/>
    </source>
</evidence>